<dbReference type="InterPro" id="IPR038490">
    <property type="entry name" value="Gingipain_propep_sf"/>
</dbReference>
<reference evidence="1" key="1">
    <citation type="journal article" date="2014" name="Front. Microbiol.">
        <title>High frequency of phylogenetically diverse reductive dehalogenase-homologous genes in deep subseafloor sedimentary metagenomes.</title>
        <authorList>
            <person name="Kawai M."/>
            <person name="Futagami T."/>
            <person name="Toyoda A."/>
            <person name="Takaki Y."/>
            <person name="Nishi S."/>
            <person name="Hori S."/>
            <person name="Arai W."/>
            <person name="Tsubouchi T."/>
            <person name="Morono Y."/>
            <person name="Uchiyama I."/>
            <person name="Ito T."/>
            <person name="Fujiyama A."/>
            <person name="Inagaki F."/>
            <person name="Takami H."/>
        </authorList>
    </citation>
    <scope>NUCLEOTIDE SEQUENCE</scope>
    <source>
        <strain evidence="1">Expedition CK06-06</strain>
    </source>
</reference>
<dbReference type="Gene3D" id="2.60.40.3800">
    <property type="match status" value="1"/>
</dbReference>
<comment type="caution">
    <text evidence="1">The sequence shown here is derived from an EMBL/GenBank/DDBJ whole genome shotgun (WGS) entry which is preliminary data.</text>
</comment>
<feature type="non-terminal residue" evidence="1">
    <location>
        <position position="189"/>
    </location>
</feature>
<name>X1GQL6_9ZZZZ</name>
<proteinExistence type="predicted"/>
<accession>X1GQL6</accession>
<protein>
    <recommendedName>
        <fullName evidence="2">Gingipain propeptide domain-containing protein</fullName>
    </recommendedName>
</protein>
<dbReference type="AlphaFoldDB" id="X1GQL6"/>
<evidence type="ECO:0008006" key="2">
    <source>
        <dbReference type="Google" id="ProtNLM"/>
    </source>
</evidence>
<evidence type="ECO:0000313" key="1">
    <source>
        <dbReference type="EMBL" id="GAH35308.1"/>
    </source>
</evidence>
<organism evidence="1">
    <name type="scientific">marine sediment metagenome</name>
    <dbReference type="NCBI Taxonomy" id="412755"/>
    <lineage>
        <taxon>unclassified sequences</taxon>
        <taxon>metagenomes</taxon>
        <taxon>ecological metagenomes</taxon>
    </lineage>
</organism>
<dbReference type="EMBL" id="BARU01007992">
    <property type="protein sequence ID" value="GAH35308.1"/>
    <property type="molecule type" value="Genomic_DNA"/>
</dbReference>
<sequence length="189" mass="21161">MKKIIAITIFVILFLSGLGAVSGQYEINENKIKEKILFSEPILEDTTDYVTIDLAEKTSYLLDPGKPRLPVVTKIFTFPIGTKISSVDVTLTFDSTKDIPKKIMPNAERTPLSKSYSSKFIKIDNSVYDSAAYYPSIDYDYTMGAGLDGEDRVLYLAVHCYPIKYSSKQNIITFASAADISIKYEKQAH</sequence>
<gene>
    <name evidence="1" type="ORF">S03H2_15708</name>
</gene>